<organism evidence="1 2">
    <name type="scientific">Vibrio cholerae</name>
    <dbReference type="NCBI Taxonomy" id="666"/>
    <lineage>
        <taxon>Bacteria</taxon>
        <taxon>Pseudomonadati</taxon>
        <taxon>Pseudomonadota</taxon>
        <taxon>Gammaproteobacteria</taxon>
        <taxon>Vibrionales</taxon>
        <taxon>Vibrionaceae</taxon>
        <taxon>Vibrio</taxon>
    </lineage>
</organism>
<dbReference type="AlphaFoldDB" id="A0A655WHN5"/>
<accession>A0A655WHN5</accession>
<name>A0A655WHN5_VIBCL</name>
<evidence type="ECO:0000313" key="2">
    <source>
        <dbReference type="Proteomes" id="UP000041770"/>
    </source>
</evidence>
<dbReference type="Proteomes" id="UP000041770">
    <property type="component" value="Unassembled WGS sequence"/>
</dbReference>
<sequence>MLLNVRLRIPISVLLVSSSMTSKFRFLIFSLASTMALSGRTTCSRM</sequence>
<dbReference type="EMBL" id="CWQY01000005">
    <property type="protein sequence ID" value="CSC32856.1"/>
    <property type="molecule type" value="Genomic_DNA"/>
</dbReference>
<proteinExistence type="predicted"/>
<gene>
    <name evidence="1" type="ORF">ERS013200_01166</name>
</gene>
<reference evidence="1 2" key="1">
    <citation type="submission" date="2015-07" db="EMBL/GenBank/DDBJ databases">
        <authorList>
            <consortium name="Pathogen Informatics"/>
        </authorList>
    </citation>
    <scope>NUCLEOTIDE SEQUENCE [LARGE SCALE GENOMIC DNA]</scope>
    <source>
        <strain evidence="1 2">A316</strain>
    </source>
</reference>
<evidence type="ECO:0000313" key="1">
    <source>
        <dbReference type="EMBL" id="CSC32856.1"/>
    </source>
</evidence>
<protein>
    <submittedName>
        <fullName evidence="1">Uncharacterized protein</fullName>
    </submittedName>
</protein>